<dbReference type="RefSeq" id="XP_004343401.1">
    <property type="nucleotide sequence ID" value="XM_004343351.2"/>
</dbReference>
<dbReference type="PANTHER" id="PTHR11453">
    <property type="entry name" value="ANION EXCHANGE PROTEIN"/>
    <property type="match status" value="1"/>
</dbReference>
<feature type="transmembrane region" description="Helical" evidence="10">
    <location>
        <begin position="730"/>
        <end position="749"/>
    </location>
</feature>
<evidence type="ECO:0000256" key="7">
    <source>
        <dbReference type="ARBA" id="ARBA00023065"/>
    </source>
</evidence>
<evidence type="ECO:0000259" key="11">
    <source>
        <dbReference type="Pfam" id="PF00955"/>
    </source>
</evidence>
<feature type="transmembrane region" description="Helical" evidence="10">
    <location>
        <begin position="818"/>
        <end position="836"/>
    </location>
</feature>
<dbReference type="Gene3D" id="3.40.930.10">
    <property type="entry name" value="Mannitol-specific EII, Chain A"/>
    <property type="match status" value="1"/>
</dbReference>
<evidence type="ECO:0000256" key="3">
    <source>
        <dbReference type="ARBA" id="ARBA00022448"/>
    </source>
</evidence>
<dbReference type="GO" id="GO:0008509">
    <property type="term" value="F:monoatomic anion transmembrane transporter activity"/>
    <property type="evidence" value="ECO:0007669"/>
    <property type="project" value="InterPro"/>
</dbReference>
<feature type="transmembrane region" description="Helical" evidence="10">
    <location>
        <begin position="1131"/>
        <end position="1160"/>
    </location>
</feature>
<feature type="compositionally biased region" description="Low complexity" evidence="9">
    <location>
        <begin position="211"/>
        <end position="220"/>
    </location>
</feature>
<feature type="transmembrane region" description="Helical" evidence="10">
    <location>
        <begin position="995"/>
        <end position="1018"/>
    </location>
</feature>
<feature type="compositionally biased region" description="Low complexity" evidence="9">
    <location>
        <begin position="75"/>
        <end position="104"/>
    </location>
</feature>
<feature type="transmembrane region" description="Helical" evidence="10">
    <location>
        <begin position="786"/>
        <end position="811"/>
    </location>
</feature>
<feature type="transmembrane region" description="Helical" evidence="10">
    <location>
        <begin position="888"/>
        <end position="909"/>
    </location>
</feature>
<evidence type="ECO:0000256" key="10">
    <source>
        <dbReference type="SAM" id="Phobius"/>
    </source>
</evidence>
<feature type="compositionally biased region" description="Polar residues" evidence="9">
    <location>
        <begin position="25"/>
        <end position="36"/>
    </location>
</feature>
<evidence type="ECO:0000313" key="13">
    <source>
        <dbReference type="EMBL" id="KJE97041.1"/>
    </source>
</evidence>
<name>A0A0D2UPW8_CAPO3</name>
<feature type="region of interest" description="Disordered" evidence="9">
    <location>
        <begin position="203"/>
        <end position="279"/>
    </location>
</feature>
<feature type="transmembrane region" description="Helical" evidence="10">
    <location>
        <begin position="1080"/>
        <end position="1099"/>
    </location>
</feature>
<dbReference type="GO" id="GO:0005886">
    <property type="term" value="C:plasma membrane"/>
    <property type="evidence" value="ECO:0007669"/>
    <property type="project" value="UniProtKB-SubCell"/>
</dbReference>
<feature type="region of interest" description="Disordered" evidence="9">
    <location>
        <begin position="294"/>
        <end position="314"/>
    </location>
</feature>
<evidence type="ECO:0000256" key="1">
    <source>
        <dbReference type="ARBA" id="ARBA00004651"/>
    </source>
</evidence>
<keyword evidence="5 10" id="KW-0812">Transmembrane</keyword>
<dbReference type="OrthoDB" id="1735926at2759"/>
<accession>A0A0D2UPW8</accession>
<dbReference type="FunFam" id="1.10.287.570:FF:000001">
    <property type="entry name" value="Anion exchange protein"/>
    <property type="match status" value="1"/>
</dbReference>
<keyword evidence="8 10" id="KW-0472">Membrane</keyword>
<gene>
    <name evidence="13" type="ORF">CAOG_007527</name>
</gene>
<dbReference type="PANTHER" id="PTHR11453:SF47">
    <property type="entry name" value="ANION EXCHANGE PROTEIN"/>
    <property type="match status" value="1"/>
</dbReference>
<dbReference type="Proteomes" id="UP000008743">
    <property type="component" value="Unassembled WGS sequence"/>
</dbReference>
<dbReference type="Pfam" id="PF07565">
    <property type="entry name" value="Band_3_cyto"/>
    <property type="match status" value="1"/>
</dbReference>
<dbReference type="PRINTS" id="PR01231">
    <property type="entry name" value="HCO3TRNSPORT"/>
</dbReference>
<dbReference type="GO" id="GO:0015701">
    <property type="term" value="P:bicarbonate transport"/>
    <property type="evidence" value="ECO:0007669"/>
    <property type="project" value="TreeGrafter"/>
</dbReference>
<dbReference type="EMBL" id="KE346373">
    <property type="protein sequence ID" value="KJE97041.1"/>
    <property type="molecule type" value="Genomic_DNA"/>
</dbReference>
<evidence type="ECO:0000256" key="5">
    <source>
        <dbReference type="ARBA" id="ARBA00022692"/>
    </source>
</evidence>
<comment type="subcellular location">
    <subcellularLocation>
        <location evidence="1">Cell membrane</location>
        <topology evidence="1">Multi-pass membrane protein</topology>
    </subcellularLocation>
</comment>
<evidence type="ECO:0000256" key="4">
    <source>
        <dbReference type="ARBA" id="ARBA00022475"/>
    </source>
</evidence>
<dbReference type="AlphaFoldDB" id="A0A0D2UPW8"/>
<feature type="region of interest" description="Disordered" evidence="9">
    <location>
        <begin position="157"/>
        <end position="183"/>
    </location>
</feature>
<keyword evidence="4" id="KW-1003">Cell membrane</keyword>
<dbReference type="InterPro" id="IPR011531">
    <property type="entry name" value="HCO3_transpt-like_TM_dom"/>
</dbReference>
<dbReference type="SUPFAM" id="SSF55804">
    <property type="entry name" value="Phoshotransferase/anion transport protein"/>
    <property type="match status" value="1"/>
</dbReference>
<dbReference type="InterPro" id="IPR003020">
    <property type="entry name" value="HCO3_transpt_euk"/>
</dbReference>
<dbReference type="PhylomeDB" id="A0A0D2UPW8"/>
<evidence type="ECO:0000259" key="12">
    <source>
        <dbReference type="Pfam" id="PF07565"/>
    </source>
</evidence>
<reference evidence="14" key="1">
    <citation type="submission" date="2011-02" db="EMBL/GenBank/DDBJ databases">
        <title>The Genome Sequence of Capsaspora owczarzaki ATCC 30864.</title>
        <authorList>
            <person name="Russ C."/>
            <person name="Cuomo C."/>
            <person name="Burger G."/>
            <person name="Gray M.W."/>
            <person name="Holland P.W.H."/>
            <person name="King N."/>
            <person name="Lang F.B.F."/>
            <person name="Roger A.J."/>
            <person name="Ruiz-Trillo I."/>
            <person name="Young S.K."/>
            <person name="Zeng Q."/>
            <person name="Gargeya S."/>
            <person name="Alvarado L."/>
            <person name="Berlin A."/>
            <person name="Chapman S.B."/>
            <person name="Chen Z."/>
            <person name="Freedman E."/>
            <person name="Gellesch M."/>
            <person name="Goldberg J."/>
            <person name="Griggs A."/>
            <person name="Gujja S."/>
            <person name="Heilman E."/>
            <person name="Heiman D."/>
            <person name="Howarth C."/>
            <person name="Mehta T."/>
            <person name="Neiman D."/>
            <person name="Pearson M."/>
            <person name="Roberts A."/>
            <person name="Saif S."/>
            <person name="Shea T."/>
            <person name="Shenoy N."/>
            <person name="Sisk P."/>
            <person name="Stolte C."/>
            <person name="Sykes S."/>
            <person name="White J."/>
            <person name="Yandava C."/>
            <person name="Haas B."/>
            <person name="Nusbaum C."/>
            <person name="Birren B."/>
        </authorList>
    </citation>
    <scope>NUCLEOTIDE SEQUENCE</scope>
    <source>
        <strain evidence="14">ATCC 30864</strain>
    </source>
</reference>
<feature type="region of interest" description="Disordered" evidence="9">
    <location>
        <begin position="492"/>
        <end position="514"/>
    </location>
</feature>
<feature type="region of interest" description="Disordered" evidence="9">
    <location>
        <begin position="1"/>
        <end position="104"/>
    </location>
</feature>
<keyword evidence="6 10" id="KW-1133">Transmembrane helix</keyword>
<feature type="transmembrane region" description="Helical" evidence="10">
    <location>
        <begin position="956"/>
        <end position="975"/>
    </location>
</feature>
<dbReference type="InParanoid" id="A0A0D2UPW8"/>
<evidence type="ECO:0000256" key="8">
    <source>
        <dbReference type="ARBA" id="ARBA00023136"/>
    </source>
</evidence>
<proteinExistence type="inferred from homology"/>
<protein>
    <recommendedName>
        <fullName evidence="15">Anion exchange protein</fullName>
    </recommendedName>
</protein>
<dbReference type="eggNOG" id="KOG1172">
    <property type="taxonomic scope" value="Eukaryota"/>
</dbReference>
<feature type="compositionally biased region" description="Polar residues" evidence="9">
    <location>
        <begin position="251"/>
        <end position="279"/>
    </location>
</feature>
<dbReference type="STRING" id="595528.A0A0D2UPW8"/>
<evidence type="ECO:0000313" key="14">
    <source>
        <dbReference type="Proteomes" id="UP000008743"/>
    </source>
</evidence>
<organism evidence="13 14">
    <name type="scientific">Capsaspora owczarzaki (strain ATCC 30864)</name>
    <dbReference type="NCBI Taxonomy" id="595528"/>
    <lineage>
        <taxon>Eukaryota</taxon>
        <taxon>Filasterea</taxon>
        <taxon>Capsaspora</taxon>
    </lineage>
</organism>
<comment type="similarity">
    <text evidence="2">Belongs to the anion exchanger (TC 2.A.31) family.</text>
</comment>
<dbReference type="GO" id="GO:0050801">
    <property type="term" value="P:monoatomic ion homeostasis"/>
    <property type="evidence" value="ECO:0007669"/>
    <property type="project" value="TreeGrafter"/>
</dbReference>
<feature type="compositionally biased region" description="Polar residues" evidence="9">
    <location>
        <begin position="158"/>
        <end position="183"/>
    </location>
</feature>
<evidence type="ECO:0000256" key="6">
    <source>
        <dbReference type="ARBA" id="ARBA00022989"/>
    </source>
</evidence>
<sequence>MSFRRFHDDLDDDALDDVEPMQLSEGATTPRLQSRAGSVVHRDPFDATGAPASAGMGGVPASASVSVTSEDGLLASAATRSSQQQQQRGGQSSSTATTPGLGSAATTTTAFPFHAASGASSSASAAGASASAGLAPFPTNAVLAPGNDAVNPYYVDRTASSRTHTRPVTPSRGLSNVSAPMQHSQDELALNLAMDLDDDAAARAAGQNIASQSQSQSQSQYAPDMSPFISSGGGGSGAGNDARVSGAGVFASQSSDQGQPSSTLSRLNSSPAVASGFSSTLPPSSAFARIARLHRQQSASPAGRGPISPRLAGVDSTMPDEILEADDMLADPNQGQNGGEEPSRSKLYVEMEELRHDSAEWAQKARWLRYEQLIDDQGDKWGKLHLSVVSIRSLFELRAGLMTGTMLFDIPAKNLQDIVEVVVDSIALDYRLDDEQNQAISEALALPHSQQHKDINKQLLDWIEHLNSTSKGRKSHFYEAFKRRQRRTSLRLEDMEAGTLASPGPRSAFNSRNRADGNTRAVSLEAAHILVYSNEFLTHTVTAFVRFFQGVSLGDFTRAPLGVRFLFIVMGPSHRHADLIQIGRTMGAVFSDPESLEVLHAAHEREPVIEHLDNFMRRGTMIPGEWDRKIIIGPPRATYESSLSNNSQTTAPVMGTLQARPLAKAQLKRSGRIFGGLINDVRNRLPYYKSDFVDGLNFQTLAAVGFIFFVCYAAALTFGAIMGEKTGNQIGALEMVVATGGCGIFFALFSGQPLMILGGTGPSLIITELIYKFSQDNDLEFLPFRFWIGFWVFVLCVILVATDASYIVVYVTRFTEEIFGILVALIYIVYALQYLAKIYKNFPVDSFTAENANVAVVATIFMVCTAAVGLTLRAFGKSRFLTPGSRGMIANFGILISIFVMVCVDNIWFKSVNTSYLDIPSSISPTCGQDPLPVECGNFTRGWVVNPLGMEKDLPSYIPVAAIIPAVFVTLLMCLEQQIAACITNRFKIVKPTGYHLDLLVMGIMVLICSLLGLPWIVAAAVRCISHTNALSVYTKYTAPGEAPKVEHIIETRVSGILIHALVPMSILLASVLRLIPMPVLYGVFLYMGFSAMFNVQMIKRAALLFTPASQHSNEPYVVHVPTRKMHVFTLIQFVALGVLAGINYSPAALVFPLLVVLLVPLRRVLMPRYFSEQELTYLDN</sequence>
<feature type="compositionally biased region" description="Acidic residues" evidence="9">
    <location>
        <begin position="9"/>
        <end position="19"/>
    </location>
</feature>
<dbReference type="Gene3D" id="1.10.287.570">
    <property type="entry name" value="Helical hairpin bin"/>
    <property type="match status" value="1"/>
</dbReference>
<keyword evidence="14" id="KW-1185">Reference proteome</keyword>
<feature type="domain" description="Bicarbonate transporter-like transmembrane" evidence="11">
    <location>
        <begin position="672"/>
        <end position="845"/>
    </location>
</feature>
<feature type="transmembrane region" description="Helical" evidence="10">
    <location>
        <begin position="701"/>
        <end position="723"/>
    </location>
</feature>
<dbReference type="InterPro" id="IPR016152">
    <property type="entry name" value="PTrfase/Anion_transptr"/>
</dbReference>
<dbReference type="GO" id="GO:0005452">
    <property type="term" value="F:solute:inorganic anion antiporter activity"/>
    <property type="evidence" value="ECO:0007669"/>
    <property type="project" value="InterPro"/>
</dbReference>
<dbReference type="InterPro" id="IPR013769">
    <property type="entry name" value="Band3_cytoplasmic_dom"/>
</dbReference>
<feature type="domain" description="Band 3 cytoplasmic" evidence="12">
    <location>
        <begin position="346"/>
        <end position="627"/>
    </location>
</feature>
<feature type="transmembrane region" description="Helical" evidence="10">
    <location>
        <begin position="856"/>
        <end position="876"/>
    </location>
</feature>
<keyword evidence="7" id="KW-0406">Ion transport</keyword>
<evidence type="ECO:0000256" key="2">
    <source>
        <dbReference type="ARBA" id="ARBA00010993"/>
    </source>
</evidence>
<feature type="domain" description="Bicarbonate transporter-like transmembrane" evidence="11">
    <location>
        <begin position="850"/>
        <end position="1181"/>
    </location>
</feature>
<evidence type="ECO:0000256" key="9">
    <source>
        <dbReference type="SAM" id="MobiDB-lite"/>
    </source>
</evidence>
<dbReference type="Pfam" id="PF00955">
    <property type="entry name" value="HCO3_cotransp"/>
    <property type="match status" value="2"/>
</dbReference>
<keyword evidence="3" id="KW-0813">Transport</keyword>
<evidence type="ECO:0008006" key="15">
    <source>
        <dbReference type="Google" id="ProtNLM"/>
    </source>
</evidence>